<dbReference type="InterPro" id="IPR021262">
    <property type="entry name" value="DUF2839"/>
</dbReference>
<name>A0A3S1CAZ4_9CYAN</name>
<dbReference type="Proteomes" id="UP000271624">
    <property type="component" value="Unassembled WGS sequence"/>
</dbReference>
<dbReference type="Pfam" id="PF10999">
    <property type="entry name" value="DUF2839"/>
    <property type="match status" value="1"/>
</dbReference>
<comment type="caution">
    <text evidence="2">The sequence shown here is derived from an EMBL/GenBank/DDBJ whole genome shotgun (WGS) entry which is preliminary data.</text>
</comment>
<evidence type="ECO:0000313" key="3">
    <source>
        <dbReference type="Proteomes" id="UP000271624"/>
    </source>
</evidence>
<keyword evidence="1" id="KW-1133">Transmembrane helix</keyword>
<evidence type="ECO:0000313" key="2">
    <source>
        <dbReference type="EMBL" id="RUT03563.1"/>
    </source>
</evidence>
<protein>
    <recommendedName>
        <fullName evidence="4">DUF2839 domain-containing protein</fullName>
    </recommendedName>
</protein>
<gene>
    <name evidence="2" type="ORF">DSM106972_052020</name>
</gene>
<evidence type="ECO:0008006" key="4">
    <source>
        <dbReference type="Google" id="ProtNLM"/>
    </source>
</evidence>
<accession>A0A3S1CAZ4</accession>
<organism evidence="2 3">
    <name type="scientific">Dulcicalothrix desertica PCC 7102</name>
    <dbReference type="NCBI Taxonomy" id="232991"/>
    <lineage>
        <taxon>Bacteria</taxon>
        <taxon>Bacillati</taxon>
        <taxon>Cyanobacteriota</taxon>
        <taxon>Cyanophyceae</taxon>
        <taxon>Nostocales</taxon>
        <taxon>Calotrichaceae</taxon>
        <taxon>Dulcicalothrix</taxon>
    </lineage>
</organism>
<dbReference type="AlphaFoldDB" id="A0A3S1CAZ4"/>
<keyword evidence="1" id="KW-0472">Membrane</keyword>
<evidence type="ECO:0000256" key="1">
    <source>
        <dbReference type="SAM" id="Phobius"/>
    </source>
</evidence>
<reference evidence="2" key="2">
    <citation type="journal article" date="2019" name="Genome Biol. Evol.">
        <title>Day and night: Metabolic profiles and evolutionary relationships of six axenic non-marine cyanobacteria.</title>
        <authorList>
            <person name="Will S.E."/>
            <person name="Henke P."/>
            <person name="Boedeker C."/>
            <person name="Huang S."/>
            <person name="Brinkmann H."/>
            <person name="Rohde M."/>
            <person name="Jarek M."/>
            <person name="Friedl T."/>
            <person name="Seufert S."/>
            <person name="Schumacher M."/>
            <person name="Overmann J."/>
            <person name="Neumann-Schaal M."/>
            <person name="Petersen J."/>
        </authorList>
    </citation>
    <scope>NUCLEOTIDE SEQUENCE [LARGE SCALE GENOMIC DNA]</scope>
    <source>
        <strain evidence="2">PCC 7102</strain>
    </source>
</reference>
<reference evidence="2" key="1">
    <citation type="submission" date="2018-12" db="EMBL/GenBank/DDBJ databases">
        <authorList>
            <person name="Will S."/>
            <person name="Neumann-Schaal M."/>
            <person name="Henke P."/>
        </authorList>
    </citation>
    <scope>NUCLEOTIDE SEQUENCE</scope>
    <source>
        <strain evidence="2">PCC 7102</strain>
    </source>
</reference>
<dbReference type="EMBL" id="RSCL01000013">
    <property type="protein sequence ID" value="RUT03563.1"/>
    <property type="molecule type" value="Genomic_DNA"/>
</dbReference>
<sequence>MIARVSVFEIPNFNQIMGEAKRRKESLGEKYGQEQQILPWLPITKTQAEKFVKWTTKGAWFGIGAMVAIWLTVRFIGPAFGWWQTVD</sequence>
<keyword evidence="3" id="KW-1185">Reference proteome</keyword>
<proteinExistence type="predicted"/>
<keyword evidence="1" id="KW-0812">Transmembrane</keyword>
<feature type="transmembrane region" description="Helical" evidence="1">
    <location>
        <begin position="59"/>
        <end position="83"/>
    </location>
</feature>